<dbReference type="Gene3D" id="1.10.287.470">
    <property type="entry name" value="Helix hairpin bin"/>
    <property type="match status" value="1"/>
</dbReference>
<feature type="transmembrane region" description="Helical" evidence="8">
    <location>
        <begin position="20"/>
        <end position="39"/>
    </location>
</feature>
<protein>
    <submittedName>
        <fullName evidence="14">Efflux transporter periplasmic adaptor subunit</fullName>
    </submittedName>
</protein>
<keyword evidence="3" id="KW-0862">Zinc</keyword>
<evidence type="ECO:0000259" key="11">
    <source>
        <dbReference type="Pfam" id="PF25971"/>
    </source>
</evidence>
<feature type="domain" description="CusB-like beta-barrel" evidence="10">
    <location>
        <begin position="381"/>
        <end position="457"/>
    </location>
</feature>
<dbReference type="Gene3D" id="2.40.420.20">
    <property type="match status" value="1"/>
</dbReference>
<dbReference type="NCBIfam" id="TIGR01730">
    <property type="entry name" value="RND_mfp"/>
    <property type="match status" value="1"/>
</dbReference>
<comment type="similarity">
    <text evidence="1">Belongs to the membrane fusion protein (MFP) (TC 8.A.1) family.</text>
</comment>
<keyword evidence="4" id="KW-0170">Cobalt</keyword>
<gene>
    <name evidence="14" type="ORF">CDN99_09590</name>
</gene>
<dbReference type="GO" id="GO:0015679">
    <property type="term" value="P:plasma membrane copper ion transport"/>
    <property type="evidence" value="ECO:0007669"/>
    <property type="project" value="TreeGrafter"/>
</dbReference>
<dbReference type="PANTHER" id="PTHR30097:SF4">
    <property type="entry name" value="SLR6042 PROTEIN"/>
    <property type="match status" value="1"/>
</dbReference>
<dbReference type="FunFam" id="2.40.420.20:FF:000006">
    <property type="entry name" value="RND family efflux transporter MFP subunit"/>
    <property type="match status" value="1"/>
</dbReference>
<dbReference type="Proteomes" id="UP000197468">
    <property type="component" value="Unassembled WGS sequence"/>
</dbReference>
<dbReference type="Pfam" id="PF25954">
    <property type="entry name" value="Beta-barrel_RND_2"/>
    <property type="match status" value="1"/>
</dbReference>
<evidence type="ECO:0000256" key="3">
    <source>
        <dbReference type="ARBA" id="ARBA00022833"/>
    </source>
</evidence>
<evidence type="ECO:0000313" key="14">
    <source>
        <dbReference type="EMBL" id="OWQ91400.1"/>
    </source>
</evidence>
<dbReference type="Pfam" id="PF25893">
    <property type="entry name" value="HH_CzcB"/>
    <property type="match status" value="1"/>
</dbReference>
<dbReference type="FunFam" id="2.40.30.170:FF:000010">
    <property type="entry name" value="Efflux RND transporter periplasmic adaptor subunit"/>
    <property type="match status" value="1"/>
</dbReference>
<evidence type="ECO:0000259" key="9">
    <source>
        <dbReference type="Pfam" id="PF25893"/>
    </source>
</evidence>
<dbReference type="GO" id="GO:0060003">
    <property type="term" value="P:copper ion export"/>
    <property type="evidence" value="ECO:0007669"/>
    <property type="project" value="TreeGrafter"/>
</dbReference>
<dbReference type="OrthoDB" id="9768185at2"/>
<evidence type="ECO:0000313" key="15">
    <source>
        <dbReference type="Proteomes" id="UP000197468"/>
    </source>
</evidence>
<keyword evidence="15" id="KW-1185">Reference proteome</keyword>
<evidence type="ECO:0000259" key="10">
    <source>
        <dbReference type="Pfam" id="PF25954"/>
    </source>
</evidence>
<proteinExistence type="inferred from homology"/>
<evidence type="ECO:0000256" key="5">
    <source>
        <dbReference type="ARBA" id="ARBA00043263"/>
    </source>
</evidence>
<reference evidence="14 15" key="1">
    <citation type="journal article" date="2008" name="Int. J. Syst. Evol. Microbiol.">
        <title>Description of Roseateles aquatilis sp. nov. and Roseateles terrae sp. nov., in the class Betaproteobacteria, and emended description of the genus Roseateles.</title>
        <authorList>
            <person name="Gomila M."/>
            <person name="Bowien B."/>
            <person name="Falsen E."/>
            <person name="Moore E.R."/>
            <person name="Lalucat J."/>
        </authorList>
    </citation>
    <scope>NUCLEOTIDE SEQUENCE [LARGE SCALE GENOMIC DNA]</scope>
    <source>
        <strain evidence="14 15">CCUG 48205</strain>
    </source>
</reference>
<dbReference type="InterPro" id="IPR058647">
    <property type="entry name" value="BSH_CzcB-like"/>
</dbReference>
<evidence type="ECO:0000256" key="8">
    <source>
        <dbReference type="SAM" id="Phobius"/>
    </source>
</evidence>
<dbReference type="InterPro" id="IPR058792">
    <property type="entry name" value="Beta-barrel_RND_2"/>
</dbReference>
<feature type="domain" description="CzcB-like alpha-helical hairpin" evidence="9">
    <location>
        <begin position="274"/>
        <end position="333"/>
    </location>
</feature>
<dbReference type="InterPro" id="IPR058649">
    <property type="entry name" value="CzcB_C"/>
</dbReference>
<evidence type="ECO:0000259" key="13">
    <source>
        <dbReference type="Pfam" id="PF25975"/>
    </source>
</evidence>
<dbReference type="GO" id="GO:0046914">
    <property type="term" value="F:transition metal ion binding"/>
    <property type="evidence" value="ECO:0007669"/>
    <property type="project" value="TreeGrafter"/>
</dbReference>
<dbReference type="Pfam" id="PF25971">
    <property type="entry name" value="CzcB_N"/>
    <property type="match status" value="1"/>
</dbReference>
<keyword evidence="5" id="KW-0105">Cadmium resistance</keyword>
<dbReference type="Pfam" id="PF25975">
    <property type="entry name" value="CzcB_C"/>
    <property type="match status" value="1"/>
</dbReference>
<dbReference type="GO" id="GO:0046686">
    <property type="term" value="P:response to cadmium ion"/>
    <property type="evidence" value="ECO:0007669"/>
    <property type="project" value="UniProtKB-KW"/>
</dbReference>
<dbReference type="SUPFAM" id="SSF111369">
    <property type="entry name" value="HlyD-like secretion proteins"/>
    <property type="match status" value="1"/>
</dbReference>
<evidence type="ECO:0000256" key="7">
    <source>
        <dbReference type="SAM" id="MobiDB-lite"/>
    </source>
</evidence>
<evidence type="ECO:0000256" key="6">
    <source>
        <dbReference type="ARBA" id="ARBA00058766"/>
    </source>
</evidence>
<evidence type="ECO:0000256" key="1">
    <source>
        <dbReference type="ARBA" id="ARBA00009477"/>
    </source>
</evidence>
<dbReference type="InterPro" id="IPR051909">
    <property type="entry name" value="MFP_Cation_Efflux"/>
</dbReference>
<dbReference type="RefSeq" id="WP_088384627.1">
    <property type="nucleotide sequence ID" value="NZ_NIOF01000003.1"/>
</dbReference>
<comment type="caution">
    <text evidence="14">The sequence shown here is derived from an EMBL/GenBank/DDBJ whole genome shotgun (WGS) entry which is preliminary data.</text>
</comment>
<feature type="domain" description="CzcB-like C-terminal circularly permuted SH3-like" evidence="13">
    <location>
        <begin position="463"/>
        <end position="523"/>
    </location>
</feature>
<dbReference type="InterPro" id="IPR058648">
    <property type="entry name" value="HH_CzcB-like"/>
</dbReference>
<feature type="region of interest" description="Disordered" evidence="7">
    <location>
        <begin position="42"/>
        <end position="99"/>
    </location>
</feature>
<keyword evidence="8" id="KW-0812">Transmembrane</keyword>
<dbReference type="EMBL" id="NIOF01000003">
    <property type="protein sequence ID" value="OWQ91400.1"/>
    <property type="molecule type" value="Genomic_DNA"/>
</dbReference>
<dbReference type="GO" id="GO:0016020">
    <property type="term" value="C:membrane"/>
    <property type="evidence" value="ECO:0007669"/>
    <property type="project" value="InterPro"/>
</dbReference>
<dbReference type="InterPro" id="IPR058646">
    <property type="entry name" value="CzcB_N"/>
</dbReference>
<keyword evidence="2" id="KW-0813">Transport</keyword>
<evidence type="ECO:0000256" key="2">
    <source>
        <dbReference type="ARBA" id="ARBA00022448"/>
    </source>
</evidence>
<keyword evidence="8" id="KW-0472">Membrane</keyword>
<dbReference type="GO" id="GO:0030288">
    <property type="term" value="C:outer membrane-bounded periplasmic space"/>
    <property type="evidence" value="ECO:0007669"/>
    <property type="project" value="TreeGrafter"/>
</dbReference>
<dbReference type="PANTHER" id="PTHR30097">
    <property type="entry name" value="CATION EFFLUX SYSTEM PROTEIN CUSB"/>
    <property type="match status" value="1"/>
</dbReference>
<dbReference type="InterPro" id="IPR006143">
    <property type="entry name" value="RND_pump_MFP"/>
</dbReference>
<feature type="compositionally biased region" description="Basic and acidic residues" evidence="7">
    <location>
        <begin position="45"/>
        <end position="92"/>
    </location>
</feature>
<evidence type="ECO:0000259" key="12">
    <source>
        <dbReference type="Pfam" id="PF25973"/>
    </source>
</evidence>
<organism evidence="14 15">
    <name type="scientific">Roseateles aquatilis</name>
    <dbReference type="NCBI Taxonomy" id="431061"/>
    <lineage>
        <taxon>Bacteria</taxon>
        <taxon>Pseudomonadati</taxon>
        <taxon>Pseudomonadota</taxon>
        <taxon>Betaproteobacteria</taxon>
        <taxon>Burkholderiales</taxon>
        <taxon>Sphaerotilaceae</taxon>
        <taxon>Roseateles</taxon>
    </lineage>
</organism>
<dbReference type="Gene3D" id="2.40.50.100">
    <property type="match status" value="1"/>
</dbReference>
<sequence>MTSKNELKERLRSGAGKKQAIAIAVVLALGAAAAVGLMTTGGKSGGEESHAHEEAKGHGDGEHHGEAKAGGEKGHDDAKGHGDGEHHEEAKKGSRGGELISKGNVTVEALLSEDQGTPRLKIWVSQAGKDVAPAQLQVTAQIKRPGGEEQKLTFAAQKDALVSAQPVEEPHVFDGVIQVVVAGQTQSFPFSPSEGVIALSAEQQKSSGIVVEATKAASLAASYQLPGEVKFNEDTTAHVVPRVAGVVESVPVALGQTVRKGQVLAIVNSTSISDQRADLQGAQKRLQLAKITYEREKSLYDAKISPQQDVQIAEQAMREAEIAVSNARQKLQAVGATLDSGALNRYELRAPFDGTIVEKHIALGEQVREDANVFTVADLRTVWAQINVPAKDLPLVRVGDNVVVRAAAFEQSAVGKVAYVGSLIGESTRTAQARVTLENPKTAWRPGLFVNVEMKSETFDAPVTVTSEAVQTMEEKPVVFVKTGSGFVAQPVKVGRTDGKRVEIVEGLKAGVPYIAVGSFVAKAEAGKSTASHAH</sequence>
<dbReference type="Gene3D" id="2.40.30.170">
    <property type="match status" value="1"/>
</dbReference>
<name>A0A246JFU5_9BURK</name>
<dbReference type="GO" id="GO:0022857">
    <property type="term" value="F:transmembrane transporter activity"/>
    <property type="evidence" value="ECO:0007669"/>
    <property type="project" value="InterPro"/>
</dbReference>
<comment type="function">
    <text evidence="6">CzcA and CzcB together would act in zinc efflux nearly as effectively as the complete czc efflux system (CzcABC). The CzcB protein is thought to funnel zinc cations to the CzcA transport protein.</text>
</comment>
<accession>A0A246JFU5</accession>
<keyword evidence="8" id="KW-1133">Transmembrane helix</keyword>
<dbReference type="Pfam" id="PF25973">
    <property type="entry name" value="BSH_CzcB"/>
    <property type="match status" value="1"/>
</dbReference>
<dbReference type="AlphaFoldDB" id="A0A246JFU5"/>
<evidence type="ECO:0000256" key="4">
    <source>
        <dbReference type="ARBA" id="ARBA00023285"/>
    </source>
</evidence>
<feature type="domain" description="CzcB-like barrel-sandwich hybrid" evidence="12">
    <location>
        <begin position="236"/>
        <end position="378"/>
    </location>
</feature>
<feature type="domain" description="CzcB N-terminal" evidence="11">
    <location>
        <begin position="97"/>
        <end position="188"/>
    </location>
</feature>